<dbReference type="InterPro" id="IPR008979">
    <property type="entry name" value="Galactose-bd-like_sf"/>
</dbReference>
<evidence type="ECO:0000256" key="5">
    <source>
        <dbReference type="ARBA" id="ARBA00022801"/>
    </source>
</evidence>
<dbReference type="Proteomes" id="UP000007993">
    <property type="component" value="Unassembled WGS sequence"/>
</dbReference>
<evidence type="ECO:0000256" key="1">
    <source>
        <dbReference type="ARBA" id="ARBA00007951"/>
    </source>
</evidence>
<evidence type="ECO:0000256" key="8">
    <source>
        <dbReference type="ARBA" id="ARBA00023295"/>
    </source>
</evidence>
<dbReference type="EMBL" id="AMCW01000099">
    <property type="protein sequence ID" value="EKK01296.1"/>
    <property type="molecule type" value="Genomic_DNA"/>
</dbReference>
<dbReference type="GO" id="GO:0016139">
    <property type="term" value="P:glycoside catabolic process"/>
    <property type="evidence" value="ECO:0007669"/>
    <property type="project" value="TreeGrafter"/>
</dbReference>
<evidence type="ECO:0000259" key="10">
    <source>
        <dbReference type="SMART" id="SM00607"/>
    </source>
</evidence>
<protein>
    <recommendedName>
        <fullName evidence="2">alpha-L-fucosidase</fullName>
        <ecNumber evidence="2">3.2.1.51</ecNumber>
    </recommendedName>
</protein>
<dbReference type="Pfam" id="PF22633">
    <property type="entry name" value="F5_F8_type_C_2"/>
    <property type="match status" value="1"/>
</dbReference>
<keyword evidence="6" id="KW-0106">Calcium</keyword>
<evidence type="ECO:0000256" key="6">
    <source>
        <dbReference type="ARBA" id="ARBA00022837"/>
    </source>
</evidence>
<evidence type="ECO:0000256" key="3">
    <source>
        <dbReference type="ARBA" id="ARBA00022723"/>
    </source>
</evidence>
<dbReference type="GO" id="GO:0006004">
    <property type="term" value="P:fucose metabolic process"/>
    <property type="evidence" value="ECO:0007669"/>
    <property type="project" value="TreeGrafter"/>
</dbReference>
<dbReference type="PANTHER" id="PTHR10030:SF37">
    <property type="entry name" value="ALPHA-L-FUCOSIDASE-RELATED"/>
    <property type="match status" value="1"/>
</dbReference>
<dbReference type="GO" id="GO:0005764">
    <property type="term" value="C:lysosome"/>
    <property type="evidence" value="ECO:0007669"/>
    <property type="project" value="TreeGrafter"/>
</dbReference>
<dbReference type="InterPro" id="IPR057739">
    <property type="entry name" value="Glyco_hydro_29_N"/>
</dbReference>
<gene>
    <name evidence="11" type="ORF">RBSH_03363</name>
</gene>
<keyword evidence="8" id="KW-0326">Glycosidase</keyword>
<evidence type="ECO:0000313" key="12">
    <source>
        <dbReference type="Proteomes" id="UP000007993"/>
    </source>
</evidence>
<dbReference type="AlphaFoldDB" id="K5E6A8"/>
<name>K5E6A8_RHOBT</name>
<proteinExistence type="inferred from homology"/>
<dbReference type="InterPro" id="IPR017853">
    <property type="entry name" value="GH"/>
</dbReference>
<reference evidence="11 12" key="1">
    <citation type="journal article" date="2013" name="Mar. Genomics">
        <title>Expression of sulfatases in Rhodopirellula baltica and the diversity of sulfatases in the genus Rhodopirellula.</title>
        <authorList>
            <person name="Wegner C.E."/>
            <person name="Richter-Heitmann T."/>
            <person name="Klindworth A."/>
            <person name="Klockow C."/>
            <person name="Richter M."/>
            <person name="Achstetter T."/>
            <person name="Glockner F.O."/>
            <person name="Harder J."/>
        </authorList>
    </citation>
    <scope>NUCLEOTIDE SEQUENCE [LARGE SCALE GENOMIC DNA]</scope>
    <source>
        <strain evidence="11 12">SH28</strain>
    </source>
</reference>
<dbReference type="InterPro" id="IPR006585">
    <property type="entry name" value="FTP1"/>
</dbReference>
<keyword evidence="5" id="KW-0378">Hydrolase</keyword>
<dbReference type="EC" id="3.2.1.51" evidence="2"/>
<dbReference type="RefSeq" id="WP_007333018.1">
    <property type="nucleotide sequence ID" value="NZ_AMCW01000099.1"/>
</dbReference>
<dbReference type="InterPro" id="IPR000933">
    <property type="entry name" value="Glyco_hydro_29"/>
</dbReference>
<comment type="caution">
    <text evidence="11">The sequence shown here is derived from an EMBL/GenBank/DDBJ whole genome shotgun (WGS) entry which is preliminary data.</text>
</comment>
<dbReference type="SMART" id="SM00607">
    <property type="entry name" value="FTP"/>
    <property type="match status" value="1"/>
</dbReference>
<keyword evidence="7" id="KW-1015">Disulfide bond</keyword>
<dbReference type="PANTHER" id="PTHR10030">
    <property type="entry name" value="ALPHA-L-FUCOSIDASE"/>
    <property type="match status" value="1"/>
</dbReference>
<keyword evidence="4 9" id="KW-0732">Signal</keyword>
<feature type="chain" id="PRO_5003883079" description="alpha-L-fucosidase" evidence="9">
    <location>
        <begin position="22"/>
        <end position="498"/>
    </location>
</feature>
<dbReference type="Gene3D" id="3.20.20.80">
    <property type="entry name" value="Glycosidases"/>
    <property type="match status" value="1"/>
</dbReference>
<dbReference type="PATRIC" id="fig|993517.3.peg.3645"/>
<accession>K5E6A8</accession>
<dbReference type="SMART" id="SM00812">
    <property type="entry name" value="Alpha_L_fucos"/>
    <property type="match status" value="1"/>
</dbReference>
<feature type="signal peptide" evidence="9">
    <location>
        <begin position="1"/>
        <end position="21"/>
    </location>
</feature>
<dbReference type="SUPFAM" id="SSF49785">
    <property type="entry name" value="Galactose-binding domain-like"/>
    <property type="match status" value="1"/>
</dbReference>
<evidence type="ECO:0000256" key="2">
    <source>
        <dbReference type="ARBA" id="ARBA00012662"/>
    </source>
</evidence>
<organism evidence="11 12">
    <name type="scientific">Rhodopirellula baltica SH28</name>
    <dbReference type="NCBI Taxonomy" id="993517"/>
    <lineage>
        <taxon>Bacteria</taxon>
        <taxon>Pseudomonadati</taxon>
        <taxon>Planctomycetota</taxon>
        <taxon>Planctomycetia</taxon>
        <taxon>Pirellulales</taxon>
        <taxon>Pirellulaceae</taxon>
        <taxon>Rhodopirellula</taxon>
    </lineage>
</organism>
<keyword evidence="3" id="KW-0479">Metal-binding</keyword>
<evidence type="ECO:0000256" key="9">
    <source>
        <dbReference type="SAM" id="SignalP"/>
    </source>
</evidence>
<evidence type="ECO:0000256" key="4">
    <source>
        <dbReference type="ARBA" id="ARBA00022729"/>
    </source>
</evidence>
<dbReference type="Pfam" id="PF01120">
    <property type="entry name" value="Alpha_L_fucos"/>
    <property type="match status" value="1"/>
</dbReference>
<dbReference type="Gene3D" id="2.60.120.260">
    <property type="entry name" value="Galactose-binding domain-like"/>
    <property type="match status" value="1"/>
</dbReference>
<dbReference type="GO" id="GO:0046872">
    <property type="term" value="F:metal ion binding"/>
    <property type="evidence" value="ECO:0007669"/>
    <property type="project" value="UniProtKB-KW"/>
</dbReference>
<feature type="domain" description="Fucolectin tachylectin-4 pentraxin-1" evidence="10">
    <location>
        <begin position="345"/>
        <end position="496"/>
    </location>
</feature>
<dbReference type="SUPFAM" id="SSF51445">
    <property type="entry name" value="(Trans)glycosidases"/>
    <property type="match status" value="1"/>
</dbReference>
<dbReference type="GO" id="GO:0004560">
    <property type="term" value="F:alpha-L-fucosidase activity"/>
    <property type="evidence" value="ECO:0007669"/>
    <property type="project" value="InterPro"/>
</dbReference>
<evidence type="ECO:0000256" key="7">
    <source>
        <dbReference type="ARBA" id="ARBA00023157"/>
    </source>
</evidence>
<evidence type="ECO:0000313" key="11">
    <source>
        <dbReference type="EMBL" id="EKK01296.1"/>
    </source>
</evidence>
<sequence length="498" mass="56638">MLNKASIFVGLMLLCCSPVGAQTAQPRPLADLQLEFVNTRYQAYFHYGINSYDDSTAGWGSGKANPKLWNPTGLDCDQWADVVLAAGMKGGWLTTKHHDGFCLWDTTATDPFQPGQEANYDVASSDNNVDVVKAFTDAFRKKGLKIGLYYSIWDFHYDIRSGMMTPAKEEYLLEQIRELLTNYGKIDYINFDAWQYWNDIPYFDEFEYYKVYNLVKSLQPECLIINHQYESNLAHSDVPFADASGGKFLFTKEYMRPTAGSDNLNRGWFFGPNAVSIRRSPEQIVDNLNQYNSLNSVYILNVSPNKVGLIPEECVETLKAAAEIWVRPADIKKPGENWGHSYDVSKNLAFMKPVKQSSIDFSVRDKRALPMPEIAIDGVTEGNYNLEQVSRTRRAMDPEHRETGPWWQVDLLDERDIDEVRIYFRTDPGGPKKNSYSVIFMDEHSQIVSSKSIQREYPTASMSVPAEGVRARHVRVRLNGKDQLALAEVIVLGSDEKK</sequence>
<comment type="similarity">
    <text evidence="1">Belongs to the glycosyl hydrolase 29 family.</text>
</comment>